<dbReference type="Pfam" id="PF07690">
    <property type="entry name" value="MFS_1"/>
    <property type="match status" value="1"/>
</dbReference>
<dbReference type="InterPro" id="IPR050382">
    <property type="entry name" value="MFS_Na/Anion_cotransporter"/>
</dbReference>
<dbReference type="GO" id="GO:0016020">
    <property type="term" value="C:membrane"/>
    <property type="evidence" value="ECO:0007669"/>
    <property type="project" value="UniProtKB-SubCell"/>
</dbReference>
<keyword evidence="2 6" id="KW-0812">Transmembrane</keyword>
<accession>A0A0B7ALB1</accession>
<dbReference type="SUPFAM" id="SSF103473">
    <property type="entry name" value="MFS general substrate transporter"/>
    <property type="match status" value="1"/>
</dbReference>
<feature type="compositionally biased region" description="Polar residues" evidence="5">
    <location>
        <begin position="42"/>
        <end position="54"/>
    </location>
</feature>
<feature type="domain" description="Major facilitator superfamily (MFS) profile" evidence="7">
    <location>
        <begin position="102"/>
        <end position="497"/>
    </location>
</feature>
<feature type="transmembrane region" description="Helical" evidence="6">
    <location>
        <begin position="418"/>
        <end position="437"/>
    </location>
</feature>
<evidence type="ECO:0000256" key="5">
    <source>
        <dbReference type="SAM" id="MobiDB-lite"/>
    </source>
</evidence>
<comment type="subcellular location">
    <subcellularLocation>
        <location evidence="1">Membrane</location>
        <topology evidence="1">Multi-pass membrane protein</topology>
    </subcellularLocation>
</comment>
<gene>
    <name evidence="8" type="primary">ORF122387</name>
</gene>
<evidence type="ECO:0000256" key="2">
    <source>
        <dbReference type="ARBA" id="ARBA00022692"/>
    </source>
</evidence>
<feature type="transmembrane region" description="Helical" evidence="6">
    <location>
        <begin position="453"/>
        <end position="472"/>
    </location>
</feature>
<feature type="transmembrane region" description="Helical" evidence="6">
    <location>
        <begin position="313"/>
        <end position="332"/>
    </location>
</feature>
<evidence type="ECO:0000256" key="3">
    <source>
        <dbReference type="ARBA" id="ARBA00022989"/>
    </source>
</evidence>
<feature type="non-terminal residue" evidence="8">
    <location>
        <position position="497"/>
    </location>
</feature>
<dbReference type="InterPro" id="IPR020846">
    <property type="entry name" value="MFS_dom"/>
</dbReference>
<evidence type="ECO:0000256" key="4">
    <source>
        <dbReference type="ARBA" id="ARBA00023136"/>
    </source>
</evidence>
<feature type="transmembrane region" description="Helical" evidence="6">
    <location>
        <begin position="220"/>
        <end position="239"/>
    </location>
</feature>
<dbReference type="GO" id="GO:0006820">
    <property type="term" value="P:monoatomic anion transport"/>
    <property type="evidence" value="ECO:0007669"/>
    <property type="project" value="TreeGrafter"/>
</dbReference>
<feature type="transmembrane region" description="Helical" evidence="6">
    <location>
        <begin position="283"/>
        <end position="307"/>
    </location>
</feature>
<evidence type="ECO:0000313" key="8">
    <source>
        <dbReference type="EMBL" id="CEK80725.1"/>
    </source>
</evidence>
<evidence type="ECO:0000256" key="6">
    <source>
        <dbReference type="SAM" id="Phobius"/>
    </source>
</evidence>
<keyword evidence="4 6" id="KW-0472">Membrane</keyword>
<dbReference type="PANTHER" id="PTHR11662">
    <property type="entry name" value="SOLUTE CARRIER FAMILY 17"/>
    <property type="match status" value="1"/>
</dbReference>
<dbReference type="Gene3D" id="1.20.1250.20">
    <property type="entry name" value="MFS general substrate transporter like domains"/>
    <property type="match status" value="2"/>
</dbReference>
<organism evidence="8">
    <name type="scientific">Arion vulgaris</name>
    <dbReference type="NCBI Taxonomy" id="1028688"/>
    <lineage>
        <taxon>Eukaryota</taxon>
        <taxon>Metazoa</taxon>
        <taxon>Spiralia</taxon>
        <taxon>Lophotrochozoa</taxon>
        <taxon>Mollusca</taxon>
        <taxon>Gastropoda</taxon>
        <taxon>Heterobranchia</taxon>
        <taxon>Euthyneura</taxon>
        <taxon>Panpulmonata</taxon>
        <taxon>Eupulmonata</taxon>
        <taxon>Stylommatophora</taxon>
        <taxon>Helicina</taxon>
        <taxon>Arionoidea</taxon>
        <taxon>Arionidae</taxon>
        <taxon>Arion</taxon>
    </lineage>
</organism>
<dbReference type="PROSITE" id="PS50850">
    <property type="entry name" value="MFS"/>
    <property type="match status" value="1"/>
</dbReference>
<protein>
    <recommendedName>
        <fullName evidence="7">Major facilitator superfamily (MFS) profile domain-containing protein</fullName>
    </recommendedName>
</protein>
<dbReference type="InterPro" id="IPR011701">
    <property type="entry name" value="MFS"/>
</dbReference>
<feature type="compositionally biased region" description="Basic and acidic residues" evidence="5">
    <location>
        <begin position="67"/>
        <end position="77"/>
    </location>
</feature>
<feature type="transmembrane region" description="Helical" evidence="6">
    <location>
        <begin position="251"/>
        <end position="271"/>
    </location>
</feature>
<name>A0A0B7ALB1_9EUPU</name>
<feature type="transmembrane region" description="Helical" evidence="6">
    <location>
        <begin position="98"/>
        <end position="116"/>
    </location>
</feature>
<feature type="transmembrane region" description="Helical" evidence="6">
    <location>
        <begin position="189"/>
        <end position="208"/>
    </location>
</feature>
<keyword evidence="3 6" id="KW-1133">Transmembrane helix</keyword>
<dbReference type="InterPro" id="IPR036259">
    <property type="entry name" value="MFS_trans_sf"/>
</dbReference>
<reference evidence="8" key="1">
    <citation type="submission" date="2014-12" db="EMBL/GenBank/DDBJ databases">
        <title>Insight into the proteome of Arion vulgaris.</title>
        <authorList>
            <person name="Aradska J."/>
            <person name="Bulat T."/>
            <person name="Smidak R."/>
            <person name="Sarate P."/>
            <person name="Gangsoo J."/>
            <person name="Sialana F."/>
            <person name="Bilban M."/>
            <person name="Lubec G."/>
        </authorList>
    </citation>
    <scope>NUCLEOTIDE SEQUENCE</scope>
    <source>
        <tissue evidence="8">Skin</tissue>
    </source>
</reference>
<dbReference type="GO" id="GO:0022857">
    <property type="term" value="F:transmembrane transporter activity"/>
    <property type="evidence" value="ECO:0007669"/>
    <property type="project" value="InterPro"/>
</dbReference>
<proteinExistence type="predicted"/>
<evidence type="ECO:0000259" key="7">
    <source>
        <dbReference type="PROSITE" id="PS50850"/>
    </source>
</evidence>
<feature type="region of interest" description="Disordered" evidence="5">
    <location>
        <begin position="42"/>
        <end position="79"/>
    </location>
</feature>
<dbReference type="EMBL" id="HACG01033860">
    <property type="protein sequence ID" value="CEK80725.1"/>
    <property type="molecule type" value="Transcribed_RNA"/>
</dbReference>
<sequence length="497" mass="55842">MAVKSSIAAKRRLSLDILAATKENQNRINVWRADNHTDINLTSNDLNFSSSPPIQKQRKSRLHEKKKKENDSSKDKNIGLNSQTSEIYKTCLHKMVSWRYLMVLLLQSSFVVAMFLRNCLPMAMVCMTRQSSTSSSSSHRLGVSFNESDTTFDHDKVDSRRNELVSTNISLYNEHEKDRTYEFDWSSEVQGLILTSIMFTTFIGPLLVNAIREPLGNKFTMTLTNLISTILTFLTPLAARISPYCLVTVRVLLGITLGGHVSVVGDCVAWWAPNDEKLTMIALSFTGFNIGGVLSAVLAGYLCLVPVDNGWPFVFYTFGTCSLIWGICWHFLSSHTPEEHPYISAKEKQYIISHRVGMDTPSGGNKVKPPYRKILTSVPVLAYFVTGTFHIWSTYVLFTYLPVFYNKILNFSIQETGLLVSLTSLFRMVGSLFWTAIGNKTVPILGIRKSRKICICIGFLLAGIATVFVGFFDETYKWIVLALLQFVMINQAVGTST</sequence>
<evidence type="ECO:0000256" key="1">
    <source>
        <dbReference type="ARBA" id="ARBA00004141"/>
    </source>
</evidence>
<dbReference type="AlphaFoldDB" id="A0A0B7ALB1"/>
<feature type="transmembrane region" description="Helical" evidence="6">
    <location>
        <begin position="374"/>
        <end position="398"/>
    </location>
</feature>
<feature type="compositionally biased region" description="Basic residues" evidence="5">
    <location>
        <begin position="56"/>
        <end position="66"/>
    </location>
</feature>
<dbReference type="PANTHER" id="PTHR11662:SF399">
    <property type="entry name" value="FI19708P1-RELATED"/>
    <property type="match status" value="1"/>
</dbReference>